<dbReference type="AlphaFoldDB" id="A0A8H3GPW0"/>
<gene>
    <name evidence="2" type="ORF">RDB_LOCUS89621</name>
</gene>
<name>A0A8H3GPW0_9AGAM</name>
<accession>A0A8H3GPW0</accession>
<sequence>MESCHVPTRPFRPATISWSCARQPWAVQPYKRLTLRPYEIMPTMFSLRLFTAAALLAIARAQVTSTDVNGNPVVVSGSDPLGISTPVASTDPVGAPATTTPAVSTPAATAPAPTAPQTTQAVPTTANAVTTTTPRVVGQPDPTTGEAGPTIYTYTTVDANGNTQIFVDTYTPTYDVTTVPFSPSAGTILPYDQYTSIYGGGSAGANQLNGAGQPWAGAGALIGGVVAGMALVL</sequence>
<evidence type="ECO:0000313" key="2">
    <source>
        <dbReference type="EMBL" id="CAE6461494.1"/>
    </source>
</evidence>
<organism evidence="2 3">
    <name type="scientific">Rhizoctonia solani</name>
    <dbReference type="NCBI Taxonomy" id="456999"/>
    <lineage>
        <taxon>Eukaryota</taxon>
        <taxon>Fungi</taxon>
        <taxon>Dikarya</taxon>
        <taxon>Basidiomycota</taxon>
        <taxon>Agaricomycotina</taxon>
        <taxon>Agaricomycetes</taxon>
        <taxon>Cantharellales</taxon>
        <taxon>Ceratobasidiaceae</taxon>
        <taxon>Rhizoctonia</taxon>
    </lineage>
</organism>
<comment type="caution">
    <text evidence="2">The sequence shown here is derived from an EMBL/GenBank/DDBJ whole genome shotgun (WGS) entry which is preliminary data.</text>
</comment>
<dbReference type="EMBL" id="CAJMWX010001052">
    <property type="protein sequence ID" value="CAE6461494.1"/>
    <property type="molecule type" value="Genomic_DNA"/>
</dbReference>
<dbReference type="Proteomes" id="UP000663888">
    <property type="component" value="Unassembled WGS sequence"/>
</dbReference>
<proteinExistence type="predicted"/>
<evidence type="ECO:0000313" key="3">
    <source>
        <dbReference type="Proteomes" id="UP000663888"/>
    </source>
</evidence>
<feature type="region of interest" description="Disordered" evidence="1">
    <location>
        <begin position="85"/>
        <end position="149"/>
    </location>
</feature>
<feature type="compositionally biased region" description="Low complexity" evidence="1">
    <location>
        <begin position="95"/>
        <end position="134"/>
    </location>
</feature>
<protein>
    <submittedName>
        <fullName evidence="2">Uncharacterized protein</fullName>
    </submittedName>
</protein>
<evidence type="ECO:0000256" key="1">
    <source>
        <dbReference type="SAM" id="MobiDB-lite"/>
    </source>
</evidence>
<reference evidence="2" key="1">
    <citation type="submission" date="2021-01" db="EMBL/GenBank/DDBJ databases">
        <authorList>
            <person name="Kaushik A."/>
        </authorList>
    </citation>
    <scope>NUCLEOTIDE SEQUENCE</scope>
    <source>
        <strain evidence="2">AG4-R118</strain>
    </source>
</reference>